<gene>
    <name evidence="5" type="ORF">XH91_11325</name>
</gene>
<name>A0AAE5WZL9_9BRAD</name>
<proteinExistence type="inferred from homology"/>
<dbReference type="Gene3D" id="3.30.930.30">
    <property type="match status" value="1"/>
</dbReference>
<evidence type="ECO:0000313" key="6">
    <source>
        <dbReference type="Proteomes" id="UP000288972"/>
    </source>
</evidence>
<feature type="compositionally biased region" description="Basic and acidic residues" evidence="3">
    <location>
        <begin position="455"/>
        <end position="480"/>
    </location>
</feature>
<evidence type="ECO:0000256" key="1">
    <source>
        <dbReference type="ARBA" id="ARBA00010873"/>
    </source>
</evidence>
<feature type="domain" description="MobA/MobL protein" evidence="4">
    <location>
        <begin position="23"/>
        <end position="155"/>
    </location>
</feature>
<sequence length="571" mass="62580">MTSCPPHIQLGVVQLRYGNSAPGRLAYQMCTAFNDGHRREDFTPFKDQHLGGLVLLPEGAPAEFADESTFITAIASREKRVDAQAGRTLDVSLPRGVPKELLIPMAAFVVAPFVAQGMAIRLDVECPAASDGGTNPHAHGFLSQRALEENGFGKKYRPWNELFLRNMGRHVRALVAGRVTLASALVGVGAYMDPRRNEIAGLPEPEVRVPRQQFRRHERGEFVASIENLKVARRHKKATESTLAAAESSVVTNAVTRYRSMSIEQRQLNMNFVVQLASDAGAETFHSDEDVTLSTRDGSTTFDGEKFTSSSIIGPAQARLIVILAQAFDWPAMVVEGNAGSADELIIAGVPIGLTAINRCASPRAILLIRRKYGHLLADTIRPLDPLAVAMEVLEVADVVEAGNAEVRSESDVPEELRPASVFGRPGSPGTTIANLVVDDRGGRLPLTPLARGLEALRDRHPDDVGGQHRKETAPSEPKQKSSKNIFDDEFDFPEPPKPTILEDEFHRQLSADIWKNYADRVFEALPLGSNRAARETRPPSTRLESCPFMLPPIEIRRPTMMSKKSPFSTK</sequence>
<evidence type="ECO:0000313" key="5">
    <source>
        <dbReference type="EMBL" id="QAU45890.1"/>
    </source>
</evidence>
<evidence type="ECO:0000256" key="2">
    <source>
        <dbReference type="ARBA" id="ARBA00022971"/>
    </source>
</evidence>
<dbReference type="RefSeq" id="WP_128950672.1">
    <property type="nucleotide sequence ID" value="NZ_CP030053.1"/>
</dbReference>
<dbReference type="AlphaFoldDB" id="A0AAE5WZL9"/>
<accession>A0AAE5WZL9</accession>
<evidence type="ECO:0000259" key="4">
    <source>
        <dbReference type="Pfam" id="PF03389"/>
    </source>
</evidence>
<reference evidence="5 6" key="1">
    <citation type="submission" date="2018-06" db="EMBL/GenBank/DDBJ databases">
        <title>Comparative genomics of rhizobia nodulating Arachis hypogaea in China.</title>
        <authorList>
            <person name="Li Y."/>
        </authorList>
    </citation>
    <scope>NUCLEOTIDE SEQUENCE [LARGE SCALE GENOMIC DNA]</scope>
    <source>
        <strain evidence="5 6">CCBAU 51670</strain>
    </source>
</reference>
<dbReference type="Pfam" id="PF03389">
    <property type="entry name" value="MobA_MobL"/>
    <property type="match status" value="1"/>
</dbReference>
<organism evidence="5 6">
    <name type="scientific">Bradyrhizobium guangzhouense</name>
    <dbReference type="NCBI Taxonomy" id="1325095"/>
    <lineage>
        <taxon>Bacteria</taxon>
        <taxon>Pseudomonadati</taxon>
        <taxon>Pseudomonadota</taxon>
        <taxon>Alphaproteobacteria</taxon>
        <taxon>Hyphomicrobiales</taxon>
        <taxon>Nitrobacteraceae</taxon>
        <taxon>Bradyrhizobium</taxon>
    </lineage>
</organism>
<dbReference type="KEGG" id="bgz:XH91_11325"/>
<evidence type="ECO:0000256" key="3">
    <source>
        <dbReference type="SAM" id="MobiDB-lite"/>
    </source>
</evidence>
<dbReference type="InterPro" id="IPR005053">
    <property type="entry name" value="MobA_MobL"/>
</dbReference>
<comment type="similarity">
    <text evidence="1">Belongs to the MobA/MobL family.</text>
</comment>
<dbReference type="Proteomes" id="UP000288972">
    <property type="component" value="Chromosome"/>
</dbReference>
<keyword evidence="2" id="KW-0184">Conjugation</keyword>
<feature type="region of interest" description="Disordered" evidence="3">
    <location>
        <begin position="453"/>
        <end position="495"/>
    </location>
</feature>
<protein>
    <recommendedName>
        <fullName evidence="4">MobA/MobL protein domain-containing protein</fullName>
    </recommendedName>
</protein>
<dbReference type="EMBL" id="CP030053">
    <property type="protein sequence ID" value="QAU45890.1"/>
    <property type="molecule type" value="Genomic_DNA"/>
</dbReference>